<feature type="compositionally biased region" description="Low complexity" evidence="2">
    <location>
        <begin position="1"/>
        <end position="26"/>
    </location>
</feature>
<feature type="compositionally biased region" description="Low complexity" evidence="2">
    <location>
        <begin position="56"/>
        <end position="67"/>
    </location>
</feature>
<proteinExistence type="predicted"/>
<protein>
    <recommendedName>
        <fullName evidence="5">Retrotransposon gag domain-containing protein</fullName>
    </recommendedName>
</protein>
<name>A0A6A3VZA4_9STRA</name>
<feature type="region of interest" description="Disordered" evidence="2">
    <location>
        <begin position="740"/>
        <end position="771"/>
    </location>
</feature>
<evidence type="ECO:0008006" key="5">
    <source>
        <dbReference type="Google" id="ProtNLM"/>
    </source>
</evidence>
<reference evidence="3 4" key="1">
    <citation type="submission" date="2018-08" db="EMBL/GenBank/DDBJ databases">
        <title>Genomic investigation of the strawberry pathogen Phytophthora fragariae indicates pathogenicity is determined by transcriptional variation in three key races.</title>
        <authorList>
            <person name="Adams T.M."/>
            <person name="Armitage A.D."/>
            <person name="Sobczyk M.K."/>
            <person name="Bates H.J."/>
            <person name="Dunwell J.M."/>
            <person name="Nellist C.F."/>
            <person name="Harrison R.J."/>
        </authorList>
    </citation>
    <scope>NUCLEOTIDE SEQUENCE [LARGE SCALE GENOMIC DNA]</scope>
    <source>
        <strain evidence="3 4">BC-1</strain>
    </source>
</reference>
<feature type="region of interest" description="Disordered" evidence="2">
    <location>
        <begin position="478"/>
        <end position="505"/>
    </location>
</feature>
<organism evidence="3 4">
    <name type="scientific">Phytophthora fragariae</name>
    <dbReference type="NCBI Taxonomy" id="53985"/>
    <lineage>
        <taxon>Eukaryota</taxon>
        <taxon>Sar</taxon>
        <taxon>Stramenopiles</taxon>
        <taxon>Oomycota</taxon>
        <taxon>Peronosporomycetes</taxon>
        <taxon>Peronosporales</taxon>
        <taxon>Peronosporaceae</taxon>
        <taxon>Phytophthora</taxon>
    </lineage>
</organism>
<feature type="region of interest" description="Disordered" evidence="2">
    <location>
        <begin position="380"/>
        <end position="400"/>
    </location>
</feature>
<comment type="caution">
    <text evidence="3">The sequence shown here is derived from an EMBL/GenBank/DDBJ whole genome shotgun (WGS) entry which is preliminary data.</text>
</comment>
<feature type="region of interest" description="Disordered" evidence="2">
    <location>
        <begin position="616"/>
        <end position="699"/>
    </location>
</feature>
<evidence type="ECO:0000256" key="1">
    <source>
        <dbReference type="SAM" id="Coils"/>
    </source>
</evidence>
<dbReference type="AlphaFoldDB" id="A0A6A3VZA4"/>
<feature type="region of interest" description="Disordered" evidence="2">
    <location>
        <begin position="571"/>
        <end position="604"/>
    </location>
</feature>
<feature type="coiled-coil region" evidence="1">
    <location>
        <begin position="877"/>
        <end position="904"/>
    </location>
</feature>
<feature type="region of interest" description="Disordered" evidence="2">
    <location>
        <begin position="812"/>
        <end position="850"/>
    </location>
</feature>
<dbReference type="Proteomes" id="UP000440367">
    <property type="component" value="Unassembled WGS sequence"/>
</dbReference>
<feature type="compositionally biased region" description="Basic residues" evidence="2">
    <location>
        <begin position="631"/>
        <end position="643"/>
    </location>
</feature>
<accession>A0A6A3VZA4</accession>
<gene>
    <name evidence="3" type="ORF">PF002_g29212</name>
</gene>
<keyword evidence="1" id="KW-0175">Coiled coil</keyword>
<evidence type="ECO:0000313" key="4">
    <source>
        <dbReference type="Proteomes" id="UP000440367"/>
    </source>
</evidence>
<sequence>MTARATRAARRSSTPTAGSTTRSAGAPPAPKRQRQPRTRVRLSAGGGGDGDDDEVVVSSGVTITAAGSHDDDSSDDDGDNNAGGNNGRGGSRGNGGDGRGGRDHGGADGDGGGQQTSGRQQPARPPVSVQTQQSDELEDMDWWEALTPNQQRAMMKRFLVQPPAAAPAPQPVVIQAPAPPAAQERPSRRKMKRLHLEDFKGTASESVEAWLATIPQEVERQASLGGDTWTAAELYYGVTAHLKDAATKWLITLSENMREEDKNLAYLIKMMRKKYGRRDNMFRIQQRLAARVQQPGERLSDFATSLTRIGFGKRVPAESYVEAFINGINNETTATQVRTYESTTLDEAVQFAEDKCGEFGEGFKVTDWRVAKRRYREVREYGAEDDTQPAKKKPPTTESVDQLDWKKLGLGFGGNEDTPPSFDTEGKAVSGLAKTAQKDPLSLAALRALMVVAGLGREETVGGKAASSKAKLARALEVKSEGGKQSPDNQGAGWQNPAAKAAAMPADKAVATEADKPATEAAVEETAMAAASEDEESAVAKASDVDAAAEADILRHEGPLVARVRAAHRRLAGDGQPAGGERSGRRQCRRSAASDSNRNRSGKWAAAVEVGPLLSARSACPNDDTANKTPAAKRRTKRERGWRRLAAAENGGGSNAARVLTPGGQRKRKSAGCGNQGKSGRRDGGETELPVLGKRRRGDEVVMKASGGSAVAKTGGEAIVANTGGEKTSGESIDARASVESTGAKMDGSSTDAKAGVESTGSKADGVSKSAEVDMESGTVYVSVDTPTDAAPDVTSKHAEASVIAQCGSMVTDDGAEEEQKPPIPDGVRRQTEKMSGGRTAAARRRKRRAEGAVAAAHGVLAAEVRERREERAKVLRVEIRQVIDELREQADLKQRRCDHREAQIAAAVVKKAEAARNRRTKPVVTQVPAAKQSAATQTEEEWLAAVQRFAENAPVKLPEEGTLAEMRAVRRRAMKEAKRFRAARRTHRLRQHGGRVTRVGVAAPEVANELKADESRRKHRYCYKRQGCYGDVELRKVGDQADVRVAQLRAAGSGSPSCLPTALLALTRTHTQEVRLDSCAQFSVAGVELRKYGRCLTRDAPVDIVEGFGGGTSRVLGVWRFVGTTQYQQRITIDALLVEGQGDELLIGEDWMVERQVKMDFGSPGRTRAEGSRALGEDLQVGDERKKCGADESGCRRWHHWCIFA</sequence>
<feature type="compositionally biased region" description="Basic residues" evidence="2">
    <location>
        <begin position="31"/>
        <end position="40"/>
    </location>
</feature>
<feature type="compositionally biased region" description="Gly residues" evidence="2">
    <location>
        <begin position="84"/>
        <end position="98"/>
    </location>
</feature>
<dbReference type="EMBL" id="QXGD01003889">
    <property type="protein sequence ID" value="KAE9173850.1"/>
    <property type="molecule type" value="Genomic_DNA"/>
</dbReference>
<feature type="region of interest" description="Disordered" evidence="2">
    <location>
        <begin position="1"/>
        <end position="138"/>
    </location>
</feature>
<evidence type="ECO:0000256" key="2">
    <source>
        <dbReference type="SAM" id="MobiDB-lite"/>
    </source>
</evidence>
<evidence type="ECO:0000313" key="3">
    <source>
        <dbReference type="EMBL" id="KAE9173850.1"/>
    </source>
</evidence>